<keyword evidence="1" id="KW-0732">Signal</keyword>
<dbReference type="Proteomes" id="UP001170954">
    <property type="component" value="Unassembled WGS sequence"/>
</dbReference>
<feature type="signal peptide" evidence="1">
    <location>
        <begin position="1"/>
        <end position="18"/>
    </location>
</feature>
<feature type="chain" id="PRO_5046587617" description="Lipoprotein" evidence="1">
    <location>
        <begin position="19"/>
        <end position="146"/>
    </location>
</feature>
<keyword evidence="3" id="KW-1185">Reference proteome</keyword>
<comment type="caution">
    <text evidence="2">The sequence shown here is derived from an EMBL/GenBank/DDBJ whole genome shotgun (WGS) entry which is preliminary data.</text>
</comment>
<name>A0ABT7NJE0_9SPHI</name>
<accession>A0ABT7NJE0</accession>
<evidence type="ECO:0000256" key="1">
    <source>
        <dbReference type="SAM" id="SignalP"/>
    </source>
</evidence>
<reference evidence="2" key="1">
    <citation type="submission" date="2020-06" db="EMBL/GenBank/DDBJ databases">
        <authorList>
            <person name="Dong N."/>
        </authorList>
    </citation>
    <scope>NUCLEOTIDE SEQUENCE</scope>
    <source>
        <strain evidence="2">R1692</strain>
    </source>
</reference>
<evidence type="ECO:0000313" key="2">
    <source>
        <dbReference type="EMBL" id="MDM1047317.1"/>
    </source>
</evidence>
<evidence type="ECO:0000313" key="3">
    <source>
        <dbReference type="Proteomes" id="UP001170954"/>
    </source>
</evidence>
<sequence>MKKLGLLLLISVFFIACSENDVKPPKLKDQIAADLQNTVWTPHRVEIIEGDDVEGTVVDKGLAEIKSVRFIDDVLECTGKDGVTNRLGYDVSNANKVDEIPDIITLNVKSSYPFFYIFIDKNYSSLELQVKADKNSNFHQKAFYSK</sequence>
<dbReference type="PROSITE" id="PS51257">
    <property type="entry name" value="PROKAR_LIPOPROTEIN"/>
    <property type="match status" value="1"/>
</dbReference>
<protein>
    <recommendedName>
        <fullName evidence="4">Lipoprotein</fullName>
    </recommendedName>
</protein>
<dbReference type="RefSeq" id="WP_149525733.1">
    <property type="nucleotide sequence ID" value="NZ_CP030848.1"/>
</dbReference>
<gene>
    <name evidence="2" type="ORF">HX018_03555</name>
</gene>
<evidence type="ECO:0008006" key="4">
    <source>
        <dbReference type="Google" id="ProtNLM"/>
    </source>
</evidence>
<reference evidence="2" key="2">
    <citation type="journal article" date="2022" name="Sci. Total Environ.">
        <title>Prevalence, transmission, and molecular epidemiology of tet(X)-positive bacteria among humans, animals, and environmental niches in China: An epidemiological, and genomic-based study.</title>
        <authorList>
            <person name="Dong N."/>
            <person name="Zeng Y."/>
            <person name="Cai C."/>
            <person name="Sun C."/>
            <person name="Lu J."/>
            <person name="Liu C."/>
            <person name="Zhou H."/>
            <person name="Sun Q."/>
            <person name="Shu L."/>
            <person name="Wang H."/>
            <person name="Wang Y."/>
            <person name="Wang S."/>
            <person name="Wu C."/>
            <person name="Chan E.W."/>
            <person name="Chen G."/>
            <person name="Shen Z."/>
            <person name="Chen S."/>
            <person name="Zhang R."/>
        </authorList>
    </citation>
    <scope>NUCLEOTIDE SEQUENCE</scope>
    <source>
        <strain evidence="2">R1692</strain>
    </source>
</reference>
<organism evidence="2 3">
    <name type="scientific">Sphingobacterium hotanense</name>
    <dbReference type="NCBI Taxonomy" id="649196"/>
    <lineage>
        <taxon>Bacteria</taxon>
        <taxon>Pseudomonadati</taxon>
        <taxon>Bacteroidota</taxon>
        <taxon>Sphingobacteriia</taxon>
        <taxon>Sphingobacteriales</taxon>
        <taxon>Sphingobacteriaceae</taxon>
        <taxon>Sphingobacterium</taxon>
    </lineage>
</organism>
<proteinExistence type="predicted"/>
<dbReference type="EMBL" id="JACAGK010000006">
    <property type="protein sequence ID" value="MDM1047317.1"/>
    <property type="molecule type" value="Genomic_DNA"/>
</dbReference>